<feature type="binding site" description="axial binding residue" evidence="10">
    <location>
        <position position="312"/>
    </location>
    <ligand>
        <name>heme c</name>
        <dbReference type="ChEBI" id="CHEBI:61717"/>
        <label>3</label>
    </ligand>
    <ligandPart>
        <name>Fe</name>
        <dbReference type="ChEBI" id="CHEBI:18248"/>
    </ligandPart>
</feature>
<evidence type="ECO:0000313" key="13">
    <source>
        <dbReference type="EMBL" id="AJD49925.1"/>
    </source>
</evidence>
<keyword evidence="5 11" id="KW-0732">Signal</keyword>
<dbReference type="Gene3D" id="1.10.760.10">
    <property type="entry name" value="Cytochrome c-like domain"/>
    <property type="match status" value="3"/>
</dbReference>
<keyword evidence="6" id="KW-0677">Repeat</keyword>
<protein>
    <submittedName>
        <fullName evidence="13">Cytochrome c</fullName>
    </submittedName>
</protein>
<dbReference type="KEGG" id="apac:S7S_17565"/>
<dbReference type="InterPro" id="IPR051459">
    <property type="entry name" value="Cytochrome_c-type_DH"/>
</dbReference>
<name>A0A0B4XT99_9GAMM</name>
<feature type="binding site" description="covalent" evidence="9">
    <location>
        <position position="185"/>
    </location>
    <ligand>
        <name>heme c</name>
        <dbReference type="ChEBI" id="CHEBI:61717"/>
        <label>2</label>
    </ligand>
</feature>
<comment type="subcellular location">
    <subcellularLocation>
        <location evidence="1">Cell membrane</location>
    </subcellularLocation>
</comment>
<gene>
    <name evidence="13" type="ORF">S7S_17565</name>
</gene>
<dbReference type="GO" id="GO:0020037">
    <property type="term" value="F:heme binding"/>
    <property type="evidence" value="ECO:0007669"/>
    <property type="project" value="InterPro"/>
</dbReference>
<dbReference type="Pfam" id="PF00034">
    <property type="entry name" value="Cytochrom_C"/>
    <property type="match status" value="2"/>
</dbReference>
<dbReference type="GO" id="GO:0005886">
    <property type="term" value="C:plasma membrane"/>
    <property type="evidence" value="ECO:0007669"/>
    <property type="project" value="UniProtKB-SubCell"/>
</dbReference>
<evidence type="ECO:0000256" key="10">
    <source>
        <dbReference type="PIRSR" id="PIRSR000018-51"/>
    </source>
</evidence>
<feature type="signal peptide" evidence="11">
    <location>
        <begin position="1"/>
        <end position="20"/>
    </location>
</feature>
<evidence type="ECO:0000256" key="5">
    <source>
        <dbReference type="ARBA" id="ARBA00022729"/>
    </source>
</evidence>
<dbReference type="Proteomes" id="UP000006764">
    <property type="component" value="Chromosome"/>
</dbReference>
<keyword evidence="4 10" id="KW-0479">Metal-binding</keyword>
<dbReference type="AlphaFoldDB" id="A0A0B4XT99"/>
<feature type="domain" description="Cytochrome c" evidence="12">
    <location>
        <begin position="24"/>
        <end position="127"/>
    </location>
</feature>
<evidence type="ECO:0000256" key="11">
    <source>
        <dbReference type="SAM" id="SignalP"/>
    </source>
</evidence>
<feature type="domain" description="Cytochrome c" evidence="12">
    <location>
        <begin position="295"/>
        <end position="385"/>
    </location>
</feature>
<evidence type="ECO:0000256" key="3">
    <source>
        <dbReference type="ARBA" id="ARBA00022617"/>
    </source>
</evidence>
<dbReference type="InterPro" id="IPR036909">
    <property type="entry name" value="Cyt_c-like_dom_sf"/>
</dbReference>
<accession>A0A0B4XT99</accession>
<feature type="chain" id="PRO_5002112149" evidence="11">
    <location>
        <begin position="21"/>
        <end position="401"/>
    </location>
</feature>
<dbReference type="RefSeq" id="WP_008734797.1">
    <property type="nucleotide sequence ID" value="NZ_CP004387.1"/>
</dbReference>
<dbReference type="GO" id="GO:0009055">
    <property type="term" value="F:electron transfer activity"/>
    <property type="evidence" value="ECO:0007669"/>
    <property type="project" value="InterPro"/>
</dbReference>
<reference evidence="13 14" key="1">
    <citation type="journal article" date="2012" name="J. Bacteriol.">
        <title>Genome sequence of an alkane-degrading bacterium, Alcanivorax pacificus type strain W11-5, isolated from deep sea sediment.</title>
        <authorList>
            <person name="Lai Q."/>
            <person name="Shao Z."/>
        </authorList>
    </citation>
    <scope>NUCLEOTIDE SEQUENCE [LARGE SCALE GENOMIC DNA]</scope>
    <source>
        <strain evidence="13 14">W11-5</strain>
    </source>
</reference>
<evidence type="ECO:0000256" key="2">
    <source>
        <dbReference type="ARBA" id="ARBA00022475"/>
    </source>
</evidence>
<feature type="binding site" description="covalent" evidence="9">
    <location>
        <position position="308"/>
    </location>
    <ligand>
        <name>heme c</name>
        <dbReference type="ChEBI" id="CHEBI:61717"/>
        <label>3</label>
    </ligand>
</feature>
<evidence type="ECO:0000256" key="9">
    <source>
        <dbReference type="PIRSR" id="PIRSR000018-50"/>
    </source>
</evidence>
<organism evidence="13 14">
    <name type="scientific">Isoalcanivorax pacificus W11-5</name>
    <dbReference type="NCBI Taxonomy" id="391936"/>
    <lineage>
        <taxon>Bacteria</taxon>
        <taxon>Pseudomonadati</taxon>
        <taxon>Pseudomonadota</taxon>
        <taxon>Gammaproteobacteria</taxon>
        <taxon>Oceanospirillales</taxon>
        <taxon>Alcanivoracaceae</taxon>
        <taxon>Isoalcanivorax</taxon>
    </lineage>
</organism>
<feature type="binding site" description="covalent" evidence="9">
    <location>
        <position position="311"/>
    </location>
    <ligand>
        <name>heme c</name>
        <dbReference type="ChEBI" id="CHEBI:61717"/>
        <label>3</label>
    </ligand>
</feature>
<evidence type="ECO:0000256" key="8">
    <source>
        <dbReference type="ARBA" id="ARBA00023136"/>
    </source>
</evidence>
<dbReference type="InterPro" id="IPR014353">
    <property type="entry name" value="Membr-bd_ADH_cyt_c"/>
</dbReference>
<keyword evidence="7 10" id="KW-0408">Iron</keyword>
<evidence type="ECO:0000256" key="1">
    <source>
        <dbReference type="ARBA" id="ARBA00004236"/>
    </source>
</evidence>
<keyword evidence="2" id="KW-1003">Cell membrane</keyword>
<keyword evidence="8" id="KW-0472">Membrane</keyword>
<feature type="binding site" description="covalent" evidence="9">
    <location>
        <position position="38"/>
    </location>
    <ligand>
        <name>heme c</name>
        <dbReference type="ChEBI" id="CHEBI:61717"/>
        <label>1</label>
    </ligand>
</feature>
<comment type="cofactor">
    <cofactor evidence="9">
        <name>heme c</name>
        <dbReference type="ChEBI" id="CHEBI:61717"/>
    </cofactor>
    <text evidence="9">Binds 3 heme c groups covalently per subunit.</text>
</comment>
<dbReference type="HOGENOM" id="CLU_028594_0_0_6"/>
<dbReference type="PANTHER" id="PTHR35008">
    <property type="entry name" value="BLL4482 PROTEIN-RELATED"/>
    <property type="match status" value="1"/>
</dbReference>
<sequence length="401" mass="43043">MRHTALLIAPLLALTPLLHAADAEQIQRGEYLARIGDCVACHTAPGGASLAGGLPMETPVGAIYTTNITPDKDTGIGDYTLEDFTRAMREGVARDGHHLYPAMPYPSFAKVSDDDIADLYAYFMHGVEPVSQPNKDADIPWPLSMRWPLAMWKMMFLKEGVYEADSEQDAEWNRGAYLVQGLGHCGACHTPRGIAFQEKALTDADDAYLSGATLDGWWATSLRGDWRTGIGGLSVPALVALLKTGFSNQLSVSGPMDDVITHSTTHLSDEDLTAMAVYLKSLSDQPATQTTRVNEPVLNGGELYSEYCATCHRDNGAGYPGVTPALSGNPTVLADHSSSAIRVILHGARSPDTGAGNTQYGMPGYGWQLSDAQIAALVNYLNTRWGNRGDAVSDKDVAGLR</sequence>
<feature type="binding site" description="axial binding residue" evidence="10">
    <location>
        <position position="42"/>
    </location>
    <ligand>
        <name>heme c</name>
        <dbReference type="ChEBI" id="CHEBI:61717"/>
        <label>1</label>
    </ligand>
    <ligandPart>
        <name>Fe</name>
        <dbReference type="ChEBI" id="CHEBI:18248"/>
    </ligandPart>
</feature>
<evidence type="ECO:0000313" key="14">
    <source>
        <dbReference type="Proteomes" id="UP000006764"/>
    </source>
</evidence>
<proteinExistence type="predicted"/>
<feature type="binding site" description="axial binding residue" evidence="10">
    <location>
        <position position="189"/>
    </location>
    <ligand>
        <name>heme c</name>
        <dbReference type="ChEBI" id="CHEBI:61717"/>
        <label>2</label>
    </ligand>
    <ligandPart>
        <name>Fe</name>
        <dbReference type="ChEBI" id="CHEBI:18248"/>
    </ligandPart>
</feature>
<dbReference type="GO" id="GO:0005506">
    <property type="term" value="F:iron ion binding"/>
    <property type="evidence" value="ECO:0007669"/>
    <property type="project" value="InterPro"/>
</dbReference>
<evidence type="ECO:0000259" key="12">
    <source>
        <dbReference type="PROSITE" id="PS51007"/>
    </source>
</evidence>
<dbReference type="STRING" id="391936.S7S_17565"/>
<keyword evidence="3 9" id="KW-0349">Heme</keyword>
<dbReference type="PROSITE" id="PS51007">
    <property type="entry name" value="CYTC"/>
    <property type="match status" value="3"/>
</dbReference>
<dbReference type="GO" id="GO:0016614">
    <property type="term" value="F:oxidoreductase activity, acting on CH-OH group of donors"/>
    <property type="evidence" value="ECO:0007669"/>
    <property type="project" value="InterPro"/>
</dbReference>
<dbReference type="OrthoDB" id="6073217at2"/>
<dbReference type="SUPFAM" id="SSF46626">
    <property type="entry name" value="Cytochrome c"/>
    <property type="match status" value="3"/>
</dbReference>
<keyword evidence="14" id="KW-1185">Reference proteome</keyword>
<evidence type="ECO:0000256" key="4">
    <source>
        <dbReference type="ARBA" id="ARBA00022723"/>
    </source>
</evidence>
<dbReference type="PIRSF" id="PIRSF000018">
    <property type="entry name" value="Mb_ADH_cyt_c"/>
    <property type="match status" value="1"/>
</dbReference>
<feature type="binding site" description="covalent" evidence="9">
    <location>
        <position position="188"/>
    </location>
    <ligand>
        <name>heme c</name>
        <dbReference type="ChEBI" id="CHEBI:61717"/>
        <label>2</label>
    </ligand>
</feature>
<evidence type="ECO:0000256" key="7">
    <source>
        <dbReference type="ARBA" id="ARBA00023004"/>
    </source>
</evidence>
<feature type="domain" description="Cytochrome c" evidence="12">
    <location>
        <begin position="170"/>
        <end position="283"/>
    </location>
</feature>
<dbReference type="PANTHER" id="PTHR35008:SF8">
    <property type="entry name" value="ALCOHOL DEHYDROGENASE CYTOCHROME C SUBUNIT"/>
    <property type="match status" value="1"/>
</dbReference>
<dbReference type="InterPro" id="IPR009056">
    <property type="entry name" value="Cyt_c-like_dom"/>
</dbReference>
<evidence type="ECO:0000256" key="6">
    <source>
        <dbReference type="ARBA" id="ARBA00022737"/>
    </source>
</evidence>
<dbReference type="EMBL" id="CP004387">
    <property type="protein sequence ID" value="AJD49925.1"/>
    <property type="molecule type" value="Genomic_DNA"/>
</dbReference>
<feature type="binding site" description="covalent" evidence="9">
    <location>
        <position position="41"/>
    </location>
    <ligand>
        <name>heme c</name>
        <dbReference type="ChEBI" id="CHEBI:61717"/>
        <label>1</label>
    </ligand>
</feature>